<dbReference type="GO" id="GO:0004190">
    <property type="term" value="F:aspartic-type endopeptidase activity"/>
    <property type="evidence" value="ECO:0007669"/>
    <property type="project" value="InterPro"/>
</dbReference>
<dbReference type="AlphaFoldDB" id="A0A2N0NWG8"/>
<gene>
    <name evidence="1" type="ORF">RhiirA5_430593</name>
</gene>
<dbReference type="PROSITE" id="PS00141">
    <property type="entry name" value="ASP_PROTEASE"/>
    <property type="match status" value="1"/>
</dbReference>
<dbReference type="VEuPathDB" id="FungiDB:RhiirA1_465190"/>
<sequence>MIIFLIDTGSSVTYISEEVLRSFRIELADPLNDSIHVSINNKGAWVKMSHAHFKDICILGMSFLTSNKVGLHAFSNIFHYFKNLLLSITLISGEGEQVDAMIKETSLKTPRTSLTLTCLSSSSEALSANLRFFSSQNILVAPMDYPGQKNVHRAVVHRMINGERSDVPPQILNIVPFIVPEACMFINLLDDVIPGCWEVYEEAMLRMWKFFIDTVVKIIIKLPLIKDAHIVLNIFVMVLKDISEYVEYEI</sequence>
<dbReference type="GO" id="GO:0006508">
    <property type="term" value="P:proteolysis"/>
    <property type="evidence" value="ECO:0007669"/>
    <property type="project" value="InterPro"/>
</dbReference>
<dbReference type="VEuPathDB" id="FungiDB:RhiirFUN_001980"/>
<name>A0A2N0NWG8_9GLOM</name>
<reference evidence="1 2" key="1">
    <citation type="submission" date="2016-04" db="EMBL/GenBank/DDBJ databases">
        <title>Genome analyses suggest a sexual origin of heterokaryosis in a supposedly ancient asexual fungus.</title>
        <authorList>
            <person name="Ropars J."/>
            <person name="Sedzielewska K."/>
            <person name="Noel J."/>
            <person name="Charron P."/>
            <person name="Farinelli L."/>
            <person name="Marton T."/>
            <person name="Kruger M."/>
            <person name="Pelin A."/>
            <person name="Brachmann A."/>
            <person name="Corradi N."/>
        </authorList>
    </citation>
    <scope>NUCLEOTIDE SEQUENCE [LARGE SCALE GENOMIC DNA]</scope>
    <source>
        <strain evidence="1 2">A5</strain>
    </source>
</reference>
<dbReference type="VEuPathDB" id="FungiDB:FUN_001946"/>
<proteinExistence type="predicted"/>
<dbReference type="VEuPathDB" id="FungiDB:RhiirA1_471993"/>
<comment type="caution">
    <text evidence="1">The sequence shown here is derived from an EMBL/GenBank/DDBJ whole genome shotgun (WGS) entry which is preliminary data.</text>
</comment>
<reference evidence="1 2" key="2">
    <citation type="submission" date="2017-09" db="EMBL/GenBank/DDBJ databases">
        <title>Extensive intraspecific genome diversity in a model arbuscular mycorrhizal fungus.</title>
        <authorList>
            <person name="Chen E.C."/>
            <person name="Morin E."/>
            <person name="Beaudet D."/>
            <person name="Noel J."/>
            <person name="Ndikumana S."/>
            <person name="Charron P."/>
            <person name="St-Onge C."/>
            <person name="Giorgi J."/>
            <person name="Grigoriev I.V."/>
            <person name="Roux C."/>
            <person name="Martin F.M."/>
            <person name="Corradi N."/>
        </authorList>
    </citation>
    <scope>NUCLEOTIDE SEQUENCE [LARGE SCALE GENOMIC DNA]</scope>
    <source>
        <strain evidence="1 2">A5</strain>
    </source>
</reference>
<dbReference type="EMBL" id="LLXJ01002417">
    <property type="protein sequence ID" value="PKB98917.1"/>
    <property type="molecule type" value="Genomic_DNA"/>
</dbReference>
<dbReference type="VEuPathDB" id="FungiDB:FUN_023760"/>
<organism evidence="1 2">
    <name type="scientific">Rhizophagus irregularis</name>
    <dbReference type="NCBI Taxonomy" id="588596"/>
    <lineage>
        <taxon>Eukaryota</taxon>
        <taxon>Fungi</taxon>
        <taxon>Fungi incertae sedis</taxon>
        <taxon>Mucoromycota</taxon>
        <taxon>Glomeromycotina</taxon>
        <taxon>Glomeromycetes</taxon>
        <taxon>Glomerales</taxon>
        <taxon>Glomeraceae</taxon>
        <taxon>Rhizophagus</taxon>
    </lineage>
</organism>
<protein>
    <submittedName>
        <fullName evidence="1">Uncharacterized protein</fullName>
    </submittedName>
</protein>
<evidence type="ECO:0000313" key="2">
    <source>
        <dbReference type="Proteomes" id="UP000232722"/>
    </source>
</evidence>
<dbReference type="InterPro" id="IPR001969">
    <property type="entry name" value="Aspartic_peptidase_AS"/>
</dbReference>
<accession>A0A2N0NWG8</accession>
<evidence type="ECO:0000313" key="1">
    <source>
        <dbReference type="EMBL" id="PKB98917.1"/>
    </source>
</evidence>
<dbReference type="Proteomes" id="UP000232722">
    <property type="component" value="Unassembled WGS sequence"/>
</dbReference>